<comment type="caution">
    <text evidence="3">The sequence shown here is derived from an EMBL/GenBank/DDBJ whole genome shotgun (WGS) entry which is preliminary data.</text>
</comment>
<name>A0A9P6ENY2_9AGAR</name>
<feature type="compositionally biased region" description="Polar residues" evidence="2">
    <location>
        <begin position="26"/>
        <end position="38"/>
    </location>
</feature>
<feature type="region of interest" description="Disordered" evidence="2">
    <location>
        <begin position="1"/>
        <end position="38"/>
    </location>
</feature>
<accession>A0A9P6ENY2</accession>
<organism evidence="3 4">
    <name type="scientific">Crepidotus variabilis</name>
    <dbReference type="NCBI Taxonomy" id="179855"/>
    <lineage>
        <taxon>Eukaryota</taxon>
        <taxon>Fungi</taxon>
        <taxon>Dikarya</taxon>
        <taxon>Basidiomycota</taxon>
        <taxon>Agaricomycotina</taxon>
        <taxon>Agaricomycetes</taxon>
        <taxon>Agaricomycetidae</taxon>
        <taxon>Agaricales</taxon>
        <taxon>Agaricineae</taxon>
        <taxon>Crepidotaceae</taxon>
        <taxon>Crepidotus</taxon>
    </lineage>
</organism>
<protein>
    <submittedName>
        <fullName evidence="3">Uncharacterized protein</fullName>
    </submittedName>
</protein>
<evidence type="ECO:0000256" key="2">
    <source>
        <dbReference type="SAM" id="MobiDB-lite"/>
    </source>
</evidence>
<keyword evidence="4" id="KW-1185">Reference proteome</keyword>
<evidence type="ECO:0000313" key="3">
    <source>
        <dbReference type="EMBL" id="KAF9532345.1"/>
    </source>
</evidence>
<gene>
    <name evidence="3" type="ORF">CPB83DRAFT_847686</name>
</gene>
<feature type="coiled-coil region" evidence="1">
    <location>
        <begin position="109"/>
        <end position="136"/>
    </location>
</feature>
<evidence type="ECO:0000256" key="1">
    <source>
        <dbReference type="SAM" id="Coils"/>
    </source>
</evidence>
<keyword evidence="1" id="KW-0175">Coiled coil</keyword>
<proteinExistence type="predicted"/>
<sequence length="231" mass="26832">MSNRLKSFRGPSTPSPSPVQHPQGKGQITPSSPSRQIESTFHRKTRTLLQELRSTSETWDDLVLLDGLKSATQLVDTRTELENSLKMIPNGLPRTHLVRPQLAIMDNCIEKLDAVIRKLRKQFQKMNTIMDNLDALLIEAHKTRGCKWAQEEPLWVTWSLERFVTQIGAILRPYHRSLHFHIELVDKLRSHDVSFEDSRDIINQWTQQSWLAEDGWSAAWEDLCEVEVEKW</sequence>
<dbReference type="Proteomes" id="UP000807306">
    <property type="component" value="Unassembled WGS sequence"/>
</dbReference>
<dbReference type="AlphaFoldDB" id="A0A9P6ENY2"/>
<reference evidence="3" key="1">
    <citation type="submission" date="2020-11" db="EMBL/GenBank/DDBJ databases">
        <authorList>
            <consortium name="DOE Joint Genome Institute"/>
            <person name="Ahrendt S."/>
            <person name="Riley R."/>
            <person name="Andreopoulos W."/>
            <person name="Labutti K."/>
            <person name="Pangilinan J."/>
            <person name="Ruiz-Duenas F.J."/>
            <person name="Barrasa J.M."/>
            <person name="Sanchez-Garcia M."/>
            <person name="Camarero S."/>
            <person name="Miyauchi S."/>
            <person name="Serrano A."/>
            <person name="Linde D."/>
            <person name="Babiker R."/>
            <person name="Drula E."/>
            <person name="Ayuso-Fernandez I."/>
            <person name="Pacheco R."/>
            <person name="Padilla G."/>
            <person name="Ferreira P."/>
            <person name="Barriuso J."/>
            <person name="Kellner H."/>
            <person name="Castanera R."/>
            <person name="Alfaro M."/>
            <person name="Ramirez L."/>
            <person name="Pisabarro A.G."/>
            <person name="Kuo A."/>
            <person name="Tritt A."/>
            <person name="Lipzen A."/>
            <person name="He G."/>
            <person name="Yan M."/>
            <person name="Ng V."/>
            <person name="Cullen D."/>
            <person name="Martin F."/>
            <person name="Rosso M.-N."/>
            <person name="Henrissat B."/>
            <person name="Hibbett D."/>
            <person name="Martinez A.T."/>
            <person name="Grigoriev I.V."/>
        </authorList>
    </citation>
    <scope>NUCLEOTIDE SEQUENCE</scope>
    <source>
        <strain evidence="3">CBS 506.95</strain>
    </source>
</reference>
<evidence type="ECO:0000313" key="4">
    <source>
        <dbReference type="Proteomes" id="UP000807306"/>
    </source>
</evidence>
<dbReference type="OrthoDB" id="17066at2759"/>
<dbReference type="EMBL" id="MU157832">
    <property type="protein sequence ID" value="KAF9532345.1"/>
    <property type="molecule type" value="Genomic_DNA"/>
</dbReference>